<dbReference type="Pfam" id="PF00027">
    <property type="entry name" value="cNMP_binding"/>
    <property type="match status" value="1"/>
</dbReference>
<dbReference type="SUPFAM" id="SSF51206">
    <property type="entry name" value="cAMP-binding domain-like"/>
    <property type="match status" value="1"/>
</dbReference>
<dbReference type="Pfam" id="PF00520">
    <property type="entry name" value="Ion_trans"/>
    <property type="match status" value="1"/>
</dbReference>
<comment type="subcellular location">
    <subcellularLocation>
        <location evidence="1">Membrane</location>
        <topology evidence="1">Multi-pass membrane protein</topology>
    </subcellularLocation>
</comment>
<evidence type="ECO:0000256" key="3">
    <source>
        <dbReference type="ARBA" id="ARBA00022448"/>
    </source>
</evidence>
<gene>
    <name evidence="14" type="ORF">WJX74_002745</name>
</gene>
<keyword evidence="15" id="KW-1185">Reference proteome</keyword>
<feature type="compositionally biased region" description="Low complexity" evidence="11">
    <location>
        <begin position="101"/>
        <end position="116"/>
    </location>
</feature>
<dbReference type="InterPro" id="IPR045319">
    <property type="entry name" value="KAT/AKT"/>
</dbReference>
<evidence type="ECO:0000256" key="1">
    <source>
        <dbReference type="ARBA" id="ARBA00004141"/>
    </source>
</evidence>
<organism evidence="14 15">
    <name type="scientific">Apatococcus lobatus</name>
    <dbReference type="NCBI Taxonomy" id="904363"/>
    <lineage>
        <taxon>Eukaryota</taxon>
        <taxon>Viridiplantae</taxon>
        <taxon>Chlorophyta</taxon>
        <taxon>core chlorophytes</taxon>
        <taxon>Trebouxiophyceae</taxon>
        <taxon>Chlorellales</taxon>
        <taxon>Chlorellaceae</taxon>
        <taxon>Apatococcus</taxon>
    </lineage>
</organism>
<keyword evidence="9 12" id="KW-0472">Membrane</keyword>
<evidence type="ECO:0000256" key="2">
    <source>
        <dbReference type="ARBA" id="ARBA00007929"/>
    </source>
</evidence>
<keyword evidence="10" id="KW-0407">Ion channel</keyword>
<feature type="transmembrane region" description="Helical" evidence="12">
    <location>
        <begin position="362"/>
        <end position="385"/>
    </location>
</feature>
<evidence type="ECO:0000259" key="13">
    <source>
        <dbReference type="PROSITE" id="PS50042"/>
    </source>
</evidence>
<dbReference type="GO" id="GO:0034702">
    <property type="term" value="C:monoatomic ion channel complex"/>
    <property type="evidence" value="ECO:0007669"/>
    <property type="project" value="UniProtKB-KW"/>
</dbReference>
<feature type="region of interest" description="Disordered" evidence="11">
    <location>
        <begin position="904"/>
        <end position="940"/>
    </location>
</feature>
<feature type="transmembrane region" description="Helical" evidence="12">
    <location>
        <begin position="426"/>
        <end position="444"/>
    </location>
</feature>
<evidence type="ECO:0000256" key="5">
    <source>
        <dbReference type="ARBA" id="ARBA00022826"/>
    </source>
</evidence>
<dbReference type="Proteomes" id="UP001438707">
    <property type="component" value="Unassembled WGS sequence"/>
</dbReference>
<feature type="transmembrane region" description="Helical" evidence="12">
    <location>
        <begin position="456"/>
        <end position="480"/>
    </location>
</feature>
<evidence type="ECO:0000256" key="11">
    <source>
        <dbReference type="SAM" id="MobiDB-lite"/>
    </source>
</evidence>
<comment type="similarity">
    <text evidence="2">Belongs to the potassium channel family. Plant (TC 1.A.1.4) subfamily.</text>
</comment>
<dbReference type="InterPro" id="IPR000595">
    <property type="entry name" value="cNMP-bd_dom"/>
</dbReference>
<dbReference type="Gene3D" id="1.10.287.70">
    <property type="match status" value="1"/>
</dbReference>
<feature type="region of interest" description="Disordered" evidence="11">
    <location>
        <begin position="1"/>
        <end position="116"/>
    </location>
</feature>
<feature type="transmembrane region" description="Helical" evidence="12">
    <location>
        <begin position="239"/>
        <end position="266"/>
    </location>
</feature>
<evidence type="ECO:0000313" key="15">
    <source>
        <dbReference type="Proteomes" id="UP001438707"/>
    </source>
</evidence>
<dbReference type="GO" id="GO:0005249">
    <property type="term" value="F:voltage-gated potassium channel activity"/>
    <property type="evidence" value="ECO:0007669"/>
    <property type="project" value="InterPro"/>
</dbReference>
<feature type="region of interest" description="Disordered" evidence="11">
    <location>
        <begin position="799"/>
        <end position="838"/>
    </location>
</feature>
<keyword evidence="3" id="KW-0813">Transport</keyword>
<evidence type="ECO:0000256" key="4">
    <source>
        <dbReference type="ARBA" id="ARBA00022692"/>
    </source>
</evidence>
<dbReference type="EMBL" id="JALJOS010000007">
    <property type="protein sequence ID" value="KAK9836538.1"/>
    <property type="molecule type" value="Genomic_DNA"/>
</dbReference>
<feature type="compositionally biased region" description="Polar residues" evidence="11">
    <location>
        <begin position="930"/>
        <end position="940"/>
    </location>
</feature>
<evidence type="ECO:0000256" key="8">
    <source>
        <dbReference type="ARBA" id="ARBA00023065"/>
    </source>
</evidence>
<dbReference type="SMART" id="SM00100">
    <property type="entry name" value="cNMP"/>
    <property type="match status" value="1"/>
</dbReference>
<feature type="compositionally biased region" description="Basic residues" evidence="11">
    <location>
        <begin position="76"/>
        <end position="94"/>
    </location>
</feature>
<evidence type="ECO:0000256" key="6">
    <source>
        <dbReference type="ARBA" id="ARBA00022882"/>
    </source>
</evidence>
<reference evidence="14 15" key="1">
    <citation type="journal article" date="2024" name="Nat. Commun.">
        <title>Phylogenomics reveals the evolutionary origins of lichenization in chlorophyte algae.</title>
        <authorList>
            <person name="Puginier C."/>
            <person name="Libourel C."/>
            <person name="Otte J."/>
            <person name="Skaloud P."/>
            <person name="Haon M."/>
            <person name="Grisel S."/>
            <person name="Petersen M."/>
            <person name="Berrin J.G."/>
            <person name="Delaux P.M."/>
            <person name="Dal Grande F."/>
            <person name="Keller J."/>
        </authorList>
    </citation>
    <scope>NUCLEOTIDE SEQUENCE [LARGE SCALE GENOMIC DNA]</scope>
    <source>
        <strain evidence="14 15">SAG 2145</strain>
    </source>
</reference>
<evidence type="ECO:0000313" key="14">
    <source>
        <dbReference type="EMBL" id="KAK9836538.1"/>
    </source>
</evidence>
<dbReference type="PROSITE" id="PS00888">
    <property type="entry name" value="CNMP_BINDING_1"/>
    <property type="match status" value="1"/>
</dbReference>
<feature type="transmembrane region" description="Helical" evidence="12">
    <location>
        <begin position="209"/>
        <end position="227"/>
    </location>
</feature>
<feature type="region of interest" description="Disordered" evidence="11">
    <location>
        <begin position="976"/>
        <end position="1003"/>
    </location>
</feature>
<dbReference type="Gene3D" id="2.60.120.10">
    <property type="entry name" value="Jelly Rolls"/>
    <property type="match status" value="1"/>
</dbReference>
<keyword evidence="7 12" id="KW-1133">Transmembrane helix</keyword>
<keyword evidence="5" id="KW-0631">Potassium channel</keyword>
<dbReference type="InterPro" id="IPR018488">
    <property type="entry name" value="cNMP-bd_CS"/>
</dbReference>
<dbReference type="PRINTS" id="PR01463">
    <property type="entry name" value="EAGCHANLFMLY"/>
</dbReference>
<dbReference type="InterPro" id="IPR003938">
    <property type="entry name" value="K_chnl_volt-dep_EAG/ELK/ERG"/>
</dbReference>
<feature type="domain" description="Cyclic nucleotide-binding" evidence="13">
    <location>
        <begin position="563"/>
        <end position="662"/>
    </location>
</feature>
<dbReference type="CDD" id="cd00038">
    <property type="entry name" value="CAP_ED"/>
    <property type="match status" value="1"/>
</dbReference>
<name>A0AAW1RSH4_9CHLO</name>
<dbReference type="InterPro" id="IPR014710">
    <property type="entry name" value="RmlC-like_jellyroll"/>
</dbReference>
<feature type="compositionally biased region" description="Basic and acidic residues" evidence="11">
    <location>
        <begin position="1"/>
        <end position="13"/>
    </location>
</feature>
<dbReference type="InterPro" id="IPR018490">
    <property type="entry name" value="cNMP-bd_dom_sf"/>
</dbReference>
<evidence type="ECO:0000256" key="7">
    <source>
        <dbReference type="ARBA" id="ARBA00022989"/>
    </source>
</evidence>
<evidence type="ECO:0000256" key="12">
    <source>
        <dbReference type="SAM" id="Phobius"/>
    </source>
</evidence>
<evidence type="ECO:0000256" key="10">
    <source>
        <dbReference type="ARBA" id="ARBA00023303"/>
    </source>
</evidence>
<dbReference type="PROSITE" id="PS50042">
    <property type="entry name" value="CNMP_BINDING_3"/>
    <property type="match status" value="1"/>
</dbReference>
<dbReference type="SUPFAM" id="SSF81324">
    <property type="entry name" value="Voltage-gated potassium channels"/>
    <property type="match status" value="1"/>
</dbReference>
<dbReference type="InterPro" id="IPR005821">
    <property type="entry name" value="Ion_trans_dom"/>
</dbReference>
<dbReference type="PANTHER" id="PTHR45743">
    <property type="entry name" value="POTASSIUM CHANNEL AKT1"/>
    <property type="match status" value="1"/>
</dbReference>
<protein>
    <recommendedName>
        <fullName evidence="13">Cyclic nucleotide-binding domain-containing protein</fullName>
    </recommendedName>
</protein>
<keyword evidence="4 12" id="KW-0812">Transmembrane</keyword>
<comment type="caution">
    <text evidence="14">The sequence shown here is derived from an EMBL/GenBank/DDBJ whole genome shotgun (WGS) entry which is preliminary data.</text>
</comment>
<dbReference type="Gene3D" id="1.10.287.630">
    <property type="entry name" value="Helix hairpin bin"/>
    <property type="match status" value="1"/>
</dbReference>
<sequence>MTQPSEVRREPSGRSDLQPPGAQSEEDLTWSKTFRDPMQSPFSLSPKEVTGLNFKADDDASTLDDLSVRDAQGHLNRPKKHGHKKGFHSLRSFRRKDSAGSMAESTATDSTSATAAQKREQFMADEDHEPLGGVIARRMSVTRQQWNELNPHLTPLHDLHERDPLKLDHDKLPTHDTPKKRQRWSKKSILGLPTRSPLSRPYKTWSSTLLLLDLTYTAFIIPLGVGFNSENNSWDWFGIVDFIAGCFFATDLFLGFHIGFIATHNLRKRVVLDGRAVARYYTKHGSFAIDLMSTLVWIIEVVGINLTTSPGSSAQKIISIMQALRALRLLRLIRVAKHMFVASMSTNDIAIPGTTKTIPNALAYLLQIFYGLAVLINFLGCLWAFTAIKEGYTNTWISNNTQFMNRYSPDGNSLTKEAAMSIPSPYVWLVALYWAMTTISTIGYGDITPQQPAETAIALAVELLGVLIFGVLLGSITELLSRASRLSRRAALFRQKMVGVNDYMGKRKMPRKIRNRIKSYYAEVWVRQKDVEAESEVFHELPHRLRTMIAWHFNESAFHTLSLFEGLKDELLFQFASRMQPIDVSPGHELVKEGDPADSFFILHEGECDRIFGFEKGGSEYAPTIIGAPALLQSEEEAYRVRPCTVRAKTVCRLWELKLRDFLPLAHHTPGAMESMVAQARELTEATQGDNAGLWERSLQEIKTSLGSEGEAANYAHLTRAVSSPMPESGRRRLTDDDDISMSQGLRQSFTEGDSMRLTADALMNLKASLAAEDLSPEQIQQQLAEVVANLQAQTNVQRGGSLPLDGSLPGTPTAAEAAANEEANARTQNSVAPSMPGIAEDGPVTFSAEDLEEAIMAGSKTKQVKWNLMRETLSGKEAGAAPSATTGGNAPRTPLQAAALESDATRLVRDSAQAPSQPPPQSAGKLSSPLPSRITNDPNITTGTVFAQLIALTDQMEAMKAMMNRNASMMVNMLDNRPASGHSDSRRLRHTKSSPFDFDEDH</sequence>
<keyword evidence="8" id="KW-0406">Ion transport</keyword>
<keyword evidence="5" id="KW-0630">Potassium</keyword>
<feature type="compositionally biased region" description="Low complexity" evidence="11">
    <location>
        <begin position="800"/>
        <end position="823"/>
    </location>
</feature>
<keyword evidence="6" id="KW-0851">Voltage-gated channel</keyword>
<accession>A0AAW1RSH4</accession>
<dbReference type="PANTHER" id="PTHR45743:SF2">
    <property type="entry name" value="POTASSIUM CHANNEL AKT1"/>
    <property type="match status" value="1"/>
</dbReference>
<proteinExistence type="inferred from homology"/>
<dbReference type="AlphaFoldDB" id="A0AAW1RSH4"/>
<evidence type="ECO:0000256" key="9">
    <source>
        <dbReference type="ARBA" id="ARBA00023136"/>
    </source>
</evidence>
<keyword evidence="5" id="KW-0633">Potassium transport</keyword>